<name>A0ABV8AUD9_9BACT</name>
<evidence type="ECO:0000313" key="3">
    <source>
        <dbReference type="Proteomes" id="UP001595805"/>
    </source>
</evidence>
<protein>
    <submittedName>
        <fullName evidence="2">Uncharacterized protein</fullName>
    </submittedName>
</protein>
<sequence length="118" mass="12615">MKKSSLFLLTLLILSLPALAQDNLSGQWVFNVETDMGSGAPTFDLKQDSEGKISGTYEGQLGSSDVTGTFLEGKFHLEFSIQGNAIVYDGEFIDGKLQGTVNLGGMATGTFVGTRKEE</sequence>
<keyword evidence="1" id="KW-0732">Signal</keyword>
<gene>
    <name evidence="2" type="ORF">ACFOSV_09710</name>
</gene>
<comment type="caution">
    <text evidence="2">The sequence shown here is derived from an EMBL/GenBank/DDBJ whole genome shotgun (WGS) entry which is preliminary data.</text>
</comment>
<dbReference type="RefSeq" id="WP_377905810.1">
    <property type="nucleotide sequence ID" value="NZ_JBHRZS010000007.1"/>
</dbReference>
<evidence type="ECO:0000313" key="2">
    <source>
        <dbReference type="EMBL" id="MFC3880452.1"/>
    </source>
</evidence>
<feature type="chain" id="PRO_5046438139" evidence="1">
    <location>
        <begin position="21"/>
        <end position="118"/>
    </location>
</feature>
<accession>A0ABV8AUD9</accession>
<keyword evidence="3" id="KW-1185">Reference proteome</keyword>
<dbReference type="Proteomes" id="UP001595805">
    <property type="component" value="Unassembled WGS sequence"/>
</dbReference>
<organism evidence="2 3">
    <name type="scientific">Algoriphagus namhaensis</name>
    <dbReference type="NCBI Taxonomy" id="915353"/>
    <lineage>
        <taxon>Bacteria</taxon>
        <taxon>Pseudomonadati</taxon>
        <taxon>Bacteroidota</taxon>
        <taxon>Cytophagia</taxon>
        <taxon>Cytophagales</taxon>
        <taxon>Cyclobacteriaceae</taxon>
        <taxon>Algoriphagus</taxon>
    </lineage>
</organism>
<reference evidence="3" key="1">
    <citation type="journal article" date="2019" name="Int. J. Syst. Evol. Microbiol.">
        <title>The Global Catalogue of Microorganisms (GCM) 10K type strain sequencing project: providing services to taxonomists for standard genome sequencing and annotation.</title>
        <authorList>
            <consortium name="The Broad Institute Genomics Platform"/>
            <consortium name="The Broad Institute Genome Sequencing Center for Infectious Disease"/>
            <person name="Wu L."/>
            <person name="Ma J."/>
        </authorList>
    </citation>
    <scope>NUCLEOTIDE SEQUENCE [LARGE SCALE GENOMIC DNA]</scope>
    <source>
        <strain evidence="3">CCUG 60523</strain>
    </source>
</reference>
<dbReference type="EMBL" id="JBHRZS010000007">
    <property type="protein sequence ID" value="MFC3880452.1"/>
    <property type="molecule type" value="Genomic_DNA"/>
</dbReference>
<feature type="signal peptide" evidence="1">
    <location>
        <begin position="1"/>
        <end position="20"/>
    </location>
</feature>
<proteinExistence type="predicted"/>
<evidence type="ECO:0000256" key="1">
    <source>
        <dbReference type="SAM" id="SignalP"/>
    </source>
</evidence>